<gene>
    <name evidence="1" type="ORF">GMARGA_LOCUS20925</name>
</gene>
<keyword evidence="2" id="KW-1185">Reference proteome</keyword>
<proteinExistence type="predicted"/>
<evidence type="ECO:0000313" key="2">
    <source>
        <dbReference type="Proteomes" id="UP000789901"/>
    </source>
</evidence>
<evidence type="ECO:0000313" key="1">
    <source>
        <dbReference type="EMBL" id="CAG8789022.1"/>
    </source>
</evidence>
<protein>
    <submittedName>
        <fullName evidence="1">44806_t:CDS:1</fullName>
    </submittedName>
</protein>
<sequence length="72" mass="8181">WAWDSSGLSDDTNWYSIIPNNVNRLVVVNKGVRVKVVDIEFNNGSGEILYDNEFYGVSVARTEKQVVHVFYG</sequence>
<dbReference type="EMBL" id="CAJVQB010018840">
    <property type="protein sequence ID" value="CAG8789022.1"/>
    <property type="molecule type" value="Genomic_DNA"/>
</dbReference>
<comment type="caution">
    <text evidence="1">The sequence shown here is derived from an EMBL/GenBank/DDBJ whole genome shotgun (WGS) entry which is preliminary data.</text>
</comment>
<name>A0ABN7VNX8_GIGMA</name>
<dbReference type="Proteomes" id="UP000789901">
    <property type="component" value="Unassembled WGS sequence"/>
</dbReference>
<organism evidence="1 2">
    <name type="scientific">Gigaspora margarita</name>
    <dbReference type="NCBI Taxonomy" id="4874"/>
    <lineage>
        <taxon>Eukaryota</taxon>
        <taxon>Fungi</taxon>
        <taxon>Fungi incertae sedis</taxon>
        <taxon>Mucoromycota</taxon>
        <taxon>Glomeromycotina</taxon>
        <taxon>Glomeromycetes</taxon>
        <taxon>Diversisporales</taxon>
        <taxon>Gigasporaceae</taxon>
        <taxon>Gigaspora</taxon>
    </lineage>
</organism>
<reference evidence="1 2" key="1">
    <citation type="submission" date="2021-06" db="EMBL/GenBank/DDBJ databases">
        <authorList>
            <person name="Kallberg Y."/>
            <person name="Tangrot J."/>
            <person name="Rosling A."/>
        </authorList>
    </citation>
    <scope>NUCLEOTIDE SEQUENCE [LARGE SCALE GENOMIC DNA]</scope>
    <source>
        <strain evidence="1 2">120-4 pot B 10/14</strain>
    </source>
</reference>
<accession>A0ABN7VNX8</accession>
<feature type="non-terminal residue" evidence="1">
    <location>
        <position position="1"/>
    </location>
</feature>